<evidence type="ECO:0000256" key="5">
    <source>
        <dbReference type="ARBA" id="ARBA00022692"/>
    </source>
</evidence>
<protein>
    <recommendedName>
        <fullName evidence="10">Type II secretion system protein GspC N-terminal domain-containing protein</fullName>
    </recommendedName>
</protein>
<keyword evidence="5" id="KW-0812">Transmembrane</keyword>
<evidence type="ECO:0000256" key="8">
    <source>
        <dbReference type="ARBA" id="ARBA00023136"/>
    </source>
</evidence>
<evidence type="ECO:0000256" key="4">
    <source>
        <dbReference type="ARBA" id="ARBA00022519"/>
    </source>
</evidence>
<evidence type="ECO:0000256" key="9">
    <source>
        <dbReference type="SAM" id="MobiDB-lite"/>
    </source>
</evidence>
<keyword evidence="6" id="KW-0653">Protein transport</keyword>
<organism evidence="11 12">
    <name type="scientific">Pseudaquabacterium terrae</name>
    <dbReference type="NCBI Taxonomy" id="2732868"/>
    <lineage>
        <taxon>Bacteria</taxon>
        <taxon>Pseudomonadati</taxon>
        <taxon>Pseudomonadota</taxon>
        <taxon>Betaproteobacteria</taxon>
        <taxon>Burkholderiales</taxon>
        <taxon>Sphaerotilaceae</taxon>
        <taxon>Pseudaquabacterium</taxon>
    </lineage>
</organism>
<sequence>MSSRLFAFVIWAVVAASAAFWGFRLLAKPVPVPPQATQAQAAMTPAAGDLTRLFGAPAADAVAEAAPQPGVESRFKLLGVVAPAVGQRSGLALIAIDGGAAKAVALGGRVDGEWTLVAISHRRVELGAGRAGQPNVALELPALAEAARGELPSPGAAPSPVPPQAAPRQPPQPQPAPMMRRPAQPLPFGVTPNPSANPQPNPPPFGVTPSGAAMPAPMAPSEPVTAVR</sequence>
<feature type="domain" description="Type II secretion system protein GspC N-terminal" evidence="10">
    <location>
        <begin position="11"/>
        <end position="127"/>
    </location>
</feature>
<keyword evidence="4" id="KW-0997">Cell inner membrane</keyword>
<name>A0ABX2EBS5_9BURK</name>
<comment type="subcellular location">
    <subcellularLocation>
        <location evidence="1">Cell inner membrane</location>
    </subcellularLocation>
</comment>
<accession>A0ABX2EBS5</accession>
<dbReference type="RefSeq" id="WP_173121711.1">
    <property type="nucleotide sequence ID" value="NZ_JABRWJ010000002.1"/>
</dbReference>
<evidence type="ECO:0000259" key="10">
    <source>
        <dbReference type="Pfam" id="PF11356"/>
    </source>
</evidence>
<dbReference type="Proteomes" id="UP000737171">
    <property type="component" value="Unassembled WGS sequence"/>
</dbReference>
<keyword evidence="7" id="KW-1133">Transmembrane helix</keyword>
<proteinExistence type="predicted"/>
<dbReference type="EMBL" id="JABRWJ010000002">
    <property type="protein sequence ID" value="NRF66590.1"/>
    <property type="molecule type" value="Genomic_DNA"/>
</dbReference>
<feature type="compositionally biased region" description="Pro residues" evidence="9">
    <location>
        <begin position="155"/>
        <end position="176"/>
    </location>
</feature>
<comment type="caution">
    <text evidence="11">The sequence shown here is derived from an EMBL/GenBank/DDBJ whole genome shotgun (WGS) entry which is preliminary data.</text>
</comment>
<evidence type="ECO:0000313" key="12">
    <source>
        <dbReference type="Proteomes" id="UP000737171"/>
    </source>
</evidence>
<reference evidence="11 12" key="1">
    <citation type="submission" date="2020-05" db="EMBL/GenBank/DDBJ databases">
        <title>Aquincola sp. isolate from soil.</title>
        <authorList>
            <person name="Han J."/>
            <person name="Kim D.-U."/>
        </authorList>
    </citation>
    <scope>NUCLEOTIDE SEQUENCE [LARGE SCALE GENOMIC DNA]</scope>
    <source>
        <strain evidence="11 12">S2</strain>
    </source>
</reference>
<evidence type="ECO:0000256" key="7">
    <source>
        <dbReference type="ARBA" id="ARBA00022989"/>
    </source>
</evidence>
<evidence type="ECO:0000256" key="1">
    <source>
        <dbReference type="ARBA" id="ARBA00004533"/>
    </source>
</evidence>
<keyword evidence="2" id="KW-0813">Transport</keyword>
<evidence type="ECO:0000256" key="3">
    <source>
        <dbReference type="ARBA" id="ARBA00022475"/>
    </source>
</evidence>
<feature type="compositionally biased region" description="Low complexity" evidence="9">
    <location>
        <begin position="209"/>
        <end position="221"/>
    </location>
</feature>
<evidence type="ECO:0000313" key="11">
    <source>
        <dbReference type="EMBL" id="NRF66590.1"/>
    </source>
</evidence>
<keyword evidence="8" id="KW-0472">Membrane</keyword>
<gene>
    <name evidence="11" type="ORF">HLB44_06310</name>
</gene>
<dbReference type="Pfam" id="PF11356">
    <property type="entry name" value="T2SSC"/>
    <property type="match status" value="1"/>
</dbReference>
<keyword evidence="12" id="KW-1185">Reference proteome</keyword>
<dbReference type="InterPro" id="IPR024961">
    <property type="entry name" value="T2SS_GspC_N"/>
</dbReference>
<feature type="region of interest" description="Disordered" evidence="9">
    <location>
        <begin position="149"/>
        <end position="228"/>
    </location>
</feature>
<evidence type="ECO:0000256" key="2">
    <source>
        <dbReference type="ARBA" id="ARBA00022448"/>
    </source>
</evidence>
<feature type="compositionally biased region" description="Pro residues" evidence="9">
    <location>
        <begin position="195"/>
        <end position="206"/>
    </location>
</feature>
<evidence type="ECO:0000256" key="6">
    <source>
        <dbReference type="ARBA" id="ARBA00022927"/>
    </source>
</evidence>
<feature type="compositionally biased region" description="Low complexity" evidence="9">
    <location>
        <begin position="177"/>
        <end position="194"/>
    </location>
</feature>
<keyword evidence="3" id="KW-1003">Cell membrane</keyword>